<comment type="similarity">
    <text evidence="3 10">Belongs to the COX11/CtaG family.</text>
</comment>
<keyword evidence="10" id="KW-0997">Cell inner membrane</keyword>
<keyword evidence="10" id="KW-1003">Cell membrane</keyword>
<name>G2KQ49_MICAA</name>
<evidence type="ECO:0000313" key="13">
    <source>
        <dbReference type="Proteomes" id="UP000009286"/>
    </source>
</evidence>
<reference evidence="12 13" key="1">
    <citation type="journal article" date="2011" name="BMC Genomics">
        <title>Genomic insights into an obligate epibiotic bacterial predator: Micavibrio aeruginosavorus ARL-13.</title>
        <authorList>
            <person name="Wang Z."/>
            <person name="Kadouri D."/>
            <person name="Wu M."/>
        </authorList>
    </citation>
    <scope>NUCLEOTIDE SEQUENCE [LARGE SCALE GENOMIC DNA]</scope>
    <source>
        <strain evidence="12 13">ARL-13</strain>
    </source>
</reference>
<evidence type="ECO:0000256" key="9">
    <source>
        <dbReference type="ARBA" id="ARBA00023136"/>
    </source>
</evidence>
<keyword evidence="13" id="KW-1185">Reference proteome</keyword>
<dbReference type="PANTHER" id="PTHR21320">
    <property type="entry name" value="CYTOCHROME C OXIDASE ASSEMBLY PROTEIN COX11-RELATED"/>
    <property type="match status" value="1"/>
</dbReference>
<dbReference type="GO" id="GO:0005507">
    <property type="term" value="F:copper ion binding"/>
    <property type="evidence" value="ECO:0007669"/>
    <property type="project" value="InterPro"/>
</dbReference>
<comment type="subcellular location">
    <subcellularLocation>
        <location evidence="2 10">Cell inner membrane</location>
        <topology evidence="2 10">Single-pass type II membrane protein</topology>
        <orientation evidence="2 10">Periplasmic side</orientation>
    </subcellularLocation>
</comment>
<dbReference type="SUPFAM" id="SSF110111">
    <property type="entry name" value="Ctag/Cox11"/>
    <property type="match status" value="1"/>
</dbReference>
<dbReference type="Pfam" id="PF04442">
    <property type="entry name" value="CtaG_Cox11"/>
    <property type="match status" value="1"/>
</dbReference>
<dbReference type="InterPro" id="IPR023471">
    <property type="entry name" value="CtaG/Cox11_dom_sf"/>
</dbReference>
<evidence type="ECO:0000256" key="2">
    <source>
        <dbReference type="ARBA" id="ARBA00004382"/>
    </source>
</evidence>
<comment type="function">
    <text evidence="1 10">Exerts its effect at some terminal stage of cytochrome c oxidase synthesis, probably by being involved in the insertion of the copper B into subunit I.</text>
</comment>
<keyword evidence="7 10" id="KW-1133">Transmembrane helix</keyword>
<feature type="topological domain" description="Periplasmic" evidence="10">
    <location>
        <begin position="32"/>
        <end position="221"/>
    </location>
</feature>
<proteinExistence type="inferred from homology"/>
<keyword evidence="5 10" id="KW-0812">Transmembrane</keyword>
<dbReference type="OrthoDB" id="9804841at2"/>
<evidence type="ECO:0000256" key="8">
    <source>
        <dbReference type="ARBA" id="ARBA00023008"/>
    </source>
</evidence>
<dbReference type="NCBIfam" id="NF003465">
    <property type="entry name" value="PRK05089.1"/>
    <property type="match status" value="1"/>
</dbReference>
<feature type="topological domain" description="Cytoplasmic" evidence="10">
    <location>
        <begin position="1"/>
        <end position="9"/>
    </location>
</feature>
<evidence type="ECO:0000256" key="3">
    <source>
        <dbReference type="ARBA" id="ARBA00009620"/>
    </source>
</evidence>
<dbReference type="Proteomes" id="UP000009286">
    <property type="component" value="Chromosome"/>
</dbReference>
<dbReference type="PANTHER" id="PTHR21320:SF3">
    <property type="entry name" value="CYTOCHROME C OXIDASE ASSEMBLY PROTEIN COX11, MITOCHONDRIAL-RELATED"/>
    <property type="match status" value="1"/>
</dbReference>
<dbReference type="KEGG" id="mai:MICA_245"/>
<evidence type="ECO:0000313" key="12">
    <source>
        <dbReference type="EMBL" id="AEP08591.1"/>
    </source>
</evidence>
<dbReference type="InterPro" id="IPR007533">
    <property type="entry name" value="Cyt_c_oxidase_assmbl_CtaG"/>
</dbReference>
<dbReference type="EMBL" id="CP002382">
    <property type="protein sequence ID" value="AEP08591.1"/>
    <property type="molecule type" value="Genomic_DNA"/>
</dbReference>
<dbReference type="HOGENOM" id="CLU_045000_5_0_5"/>
<sequence length="221" mass="24235">MSTPDLQTKNRRILIIVLAAVAIMIGASFAAVPLYNLFCRVTGFGGTTQMSAEAPDPSEIVDRVVTIHFNTDTGRNLLWTFKPDQREVKVKIGQPALASFRLENKDRVPVTGTALYNVTPAKAGKYFHKTQCFCFAEQTMQPGQETTLPVVFFLSPEMAKDPNLDDVKVITLSYTYFKADTPELDAAWEAFNQADNGVVVKTGPAADDSLVGTVALEPEKQ</sequence>
<dbReference type="AlphaFoldDB" id="G2KQ49"/>
<evidence type="ECO:0000256" key="6">
    <source>
        <dbReference type="ARBA" id="ARBA00022968"/>
    </source>
</evidence>
<keyword evidence="9 10" id="KW-0472">Membrane</keyword>
<dbReference type="HAMAP" id="MF_00155">
    <property type="entry name" value="CtaG"/>
    <property type="match status" value="1"/>
</dbReference>
<keyword evidence="6 10" id="KW-0735">Signal-anchor</keyword>
<keyword evidence="8 10" id="KW-0186">Copper</keyword>
<evidence type="ECO:0000256" key="4">
    <source>
        <dbReference type="ARBA" id="ARBA00015384"/>
    </source>
</evidence>
<dbReference type="Gene3D" id="2.60.370.10">
    <property type="entry name" value="Ctag/Cox11"/>
    <property type="match status" value="1"/>
</dbReference>
<feature type="transmembrane region" description="Helical" evidence="11">
    <location>
        <begin position="12"/>
        <end position="35"/>
    </location>
</feature>
<dbReference type="GO" id="GO:0005886">
    <property type="term" value="C:plasma membrane"/>
    <property type="evidence" value="ECO:0007669"/>
    <property type="project" value="UniProtKB-SubCell"/>
</dbReference>
<dbReference type="GO" id="GO:0008535">
    <property type="term" value="P:respiratory chain complex IV assembly"/>
    <property type="evidence" value="ECO:0007669"/>
    <property type="project" value="UniProtKB-UniRule"/>
</dbReference>
<gene>
    <name evidence="10 12" type="primary">ctaG</name>
    <name evidence="12" type="ordered locus">MICA_245</name>
</gene>
<dbReference type="STRING" id="856793.MICA_245"/>
<evidence type="ECO:0000256" key="10">
    <source>
        <dbReference type="HAMAP-Rule" id="MF_00155"/>
    </source>
</evidence>
<protein>
    <recommendedName>
        <fullName evidence="4 10">Cytochrome c oxidase assembly protein CtaG</fullName>
    </recommendedName>
</protein>
<evidence type="ECO:0000256" key="11">
    <source>
        <dbReference type="SAM" id="Phobius"/>
    </source>
</evidence>
<dbReference type="RefSeq" id="WP_014101814.1">
    <property type="nucleotide sequence ID" value="NC_016026.1"/>
</dbReference>
<evidence type="ECO:0000256" key="5">
    <source>
        <dbReference type="ARBA" id="ARBA00022692"/>
    </source>
</evidence>
<dbReference type="FunFam" id="2.60.370.10:FF:000001">
    <property type="entry name" value="COX11 cytochrome c oxidase assembly homolog"/>
    <property type="match status" value="1"/>
</dbReference>
<organism evidence="12 13">
    <name type="scientific">Micavibrio aeruginosavorus (strain ARL-13)</name>
    <dbReference type="NCBI Taxonomy" id="856793"/>
    <lineage>
        <taxon>Bacteria</taxon>
        <taxon>Pseudomonadati</taxon>
        <taxon>Bdellovibrionota</taxon>
        <taxon>Bdellovibrionia</taxon>
        <taxon>Bdellovibrionales</taxon>
        <taxon>Pseudobdellovibrionaceae</taxon>
        <taxon>Micavibrio</taxon>
    </lineage>
</organism>
<evidence type="ECO:0000256" key="7">
    <source>
        <dbReference type="ARBA" id="ARBA00022989"/>
    </source>
</evidence>
<accession>G2KQ49</accession>
<evidence type="ECO:0000256" key="1">
    <source>
        <dbReference type="ARBA" id="ARBA00004007"/>
    </source>
</evidence>
<dbReference type="eggNOG" id="COG3175">
    <property type="taxonomic scope" value="Bacteria"/>
</dbReference>